<dbReference type="Pfam" id="PF00685">
    <property type="entry name" value="Sulfotransfer_1"/>
    <property type="match status" value="1"/>
</dbReference>
<evidence type="ECO:0000256" key="1">
    <source>
        <dbReference type="ARBA" id="ARBA00004496"/>
    </source>
</evidence>
<name>A0A9Q0E0T9_9TELE</name>
<dbReference type="Gene3D" id="3.40.50.300">
    <property type="entry name" value="P-loop containing nucleotide triphosphate hydrolases"/>
    <property type="match status" value="1"/>
</dbReference>
<dbReference type="FunFam" id="3.40.50.300:FF:000433">
    <property type="entry name" value="Estrogen sulfotransferase"/>
    <property type="match status" value="1"/>
</dbReference>
<dbReference type="SUPFAM" id="SSF52540">
    <property type="entry name" value="P-loop containing nucleoside triphosphate hydrolases"/>
    <property type="match status" value="1"/>
</dbReference>
<dbReference type="EMBL" id="JANIIK010000109">
    <property type="protein sequence ID" value="KAJ3598522.1"/>
    <property type="molecule type" value="Genomic_DNA"/>
</dbReference>
<comment type="subcellular location">
    <subcellularLocation>
        <location evidence="1">Cytoplasm</location>
    </subcellularLocation>
</comment>
<accession>A0A9Q0E0T9</accession>
<evidence type="ECO:0000256" key="4">
    <source>
        <dbReference type="ARBA" id="ARBA00022679"/>
    </source>
</evidence>
<evidence type="ECO:0000313" key="8">
    <source>
        <dbReference type="EMBL" id="KAJ3598522.1"/>
    </source>
</evidence>
<evidence type="ECO:0000256" key="3">
    <source>
        <dbReference type="ARBA" id="ARBA00022490"/>
    </source>
</evidence>
<reference evidence="8" key="1">
    <citation type="submission" date="2022-07" db="EMBL/GenBank/DDBJ databases">
        <title>Chromosome-level genome of Muraenolepis orangiensis.</title>
        <authorList>
            <person name="Kim J."/>
        </authorList>
    </citation>
    <scope>NUCLEOTIDE SEQUENCE</scope>
    <source>
        <strain evidence="8">KU_S4_2022</strain>
        <tissue evidence="8">Muscle</tissue>
    </source>
</reference>
<keyword evidence="9" id="KW-1185">Reference proteome</keyword>
<evidence type="ECO:0000256" key="5">
    <source>
        <dbReference type="ARBA" id="ARBA00022939"/>
    </source>
</evidence>
<organism evidence="8 9">
    <name type="scientific">Muraenolepis orangiensis</name>
    <name type="common">Patagonian moray cod</name>
    <dbReference type="NCBI Taxonomy" id="630683"/>
    <lineage>
        <taxon>Eukaryota</taxon>
        <taxon>Metazoa</taxon>
        <taxon>Chordata</taxon>
        <taxon>Craniata</taxon>
        <taxon>Vertebrata</taxon>
        <taxon>Euteleostomi</taxon>
        <taxon>Actinopterygii</taxon>
        <taxon>Neopterygii</taxon>
        <taxon>Teleostei</taxon>
        <taxon>Neoteleostei</taxon>
        <taxon>Acanthomorphata</taxon>
        <taxon>Zeiogadaria</taxon>
        <taxon>Gadariae</taxon>
        <taxon>Gadiformes</taxon>
        <taxon>Muraenolepidoidei</taxon>
        <taxon>Muraenolepididae</taxon>
        <taxon>Muraenolepis</taxon>
    </lineage>
</organism>
<dbReference type="GO" id="GO:0006805">
    <property type="term" value="P:xenobiotic metabolic process"/>
    <property type="evidence" value="ECO:0007669"/>
    <property type="project" value="UniProtKB-ARBA"/>
</dbReference>
<dbReference type="PANTHER" id="PTHR11783">
    <property type="entry name" value="SULFOTRANSFERASE SULT"/>
    <property type="match status" value="1"/>
</dbReference>
<evidence type="ECO:0000256" key="6">
    <source>
        <dbReference type="RuleBase" id="RU361155"/>
    </source>
</evidence>
<gene>
    <name evidence="8" type="ORF">NHX12_002033</name>
</gene>
<keyword evidence="5" id="KW-0128">Catecholamine metabolism</keyword>
<evidence type="ECO:0000313" key="9">
    <source>
        <dbReference type="Proteomes" id="UP001148018"/>
    </source>
</evidence>
<dbReference type="AlphaFoldDB" id="A0A9Q0E0T9"/>
<dbReference type="EC" id="2.8.2.-" evidence="6"/>
<dbReference type="GO" id="GO:0005737">
    <property type="term" value="C:cytoplasm"/>
    <property type="evidence" value="ECO:0007669"/>
    <property type="project" value="UniProtKB-SubCell"/>
</dbReference>
<keyword evidence="4 6" id="KW-0808">Transferase</keyword>
<protein>
    <recommendedName>
        <fullName evidence="6">Sulfotransferase</fullName>
        <ecNumber evidence="6">2.8.2.-</ecNumber>
    </recommendedName>
</protein>
<dbReference type="OrthoDB" id="205623at2759"/>
<keyword evidence="3" id="KW-0963">Cytoplasm</keyword>
<dbReference type="GO" id="GO:0006584">
    <property type="term" value="P:catecholamine metabolic process"/>
    <property type="evidence" value="ECO:0007669"/>
    <property type="project" value="UniProtKB-KW"/>
</dbReference>
<dbReference type="InterPro" id="IPR027417">
    <property type="entry name" value="P-loop_NTPase"/>
</dbReference>
<feature type="domain" description="Sulfotransferase" evidence="7">
    <location>
        <begin position="36"/>
        <end position="279"/>
    </location>
</feature>
<dbReference type="InterPro" id="IPR000863">
    <property type="entry name" value="Sulfotransferase_dom"/>
</dbReference>
<evidence type="ECO:0000256" key="2">
    <source>
        <dbReference type="ARBA" id="ARBA00005771"/>
    </source>
</evidence>
<evidence type="ECO:0000259" key="7">
    <source>
        <dbReference type="Pfam" id="PF00685"/>
    </source>
</evidence>
<dbReference type="GO" id="GO:0008146">
    <property type="term" value="F:sulfotransferase activity"/>
    <property type="evidence" value="ECO:0007669"/>
    <property type="project" value="InterPro"/>
</dbReference>
<comment type="similarity">
    <text evidence="2 6">Belongs to the sulfotransferase 1 family.</text>
</comment>
<dbReference type="Proteomes" id="UP001148018">
    <property type="component" value="Unassembled WGS sequence"/>
</dbReference>
<comment type="caution">
    <text evidence="8">The sequence shown here is derived from an EMBL/GenBank/DDBJ whole genome shotgun (WGS) entry which is preliminary data.</text>
</comment>
<proteinExistence type="inferred from homology"/>
<sequence length="290" mass="33159">MATCSDKYFFHHGLMLPKATHTDASLKFAADFQFNDDDIVIATYPKSGTTWMQEIVPLMVNGGDLTPVQTIPNWNRVPWLEEMVLADVIGTLKSPRMLVTHLPYHLMPSSFFSSRAKVIYVARNPKDVLVSSYHFHKMAIFLDDPGTFQEFNDIFLKGRVMFGKWTDHVKSWRHTDLGDRVLYATYDEMVQNLRGTVGEFSTFLGTNLSEETLQGIADHCCFKNMSANSMSNYSLVPKEYMDPSVSPFLRKGIVGDWKNHFTPEEDLQFSACINEDMKGESYSFPWSQVE</sequence>